<sequence>MAFTQSGIARRKNIAGLAQSLAGSKHRTAEMSAGITTAKKNRQQQMMQQLMGTGFDFLKQNRAHEQRLAEQKAGSEQRIEEGGEEFLRRREEAKQQNVLQYGEGSLREEFDNRWRAEGHELEMKILQEKARLRKEQTAADRGPSADMERIYAAQYLYKTYGGDEDFMDFYFKLQNDGILSPAEDEGAFDVRNTLGALYAAYAEKEMAAGRKPLEMDFSKYVLWELEANGPAPHGSGFYTAQQVTIIKRYLNGEIKMLFGTPAKETSTSSFGGILKEYQERIISEPRNPEDYLSRFLTRDIDELRNEILKPRRKSTQQPRLEPWQ</sequence>
<dbReference type="AlphaFoldDB" id="A0A0F9PW31"/>
<proteinExistence type="predicted"/>
<comment type="caution">
    <text evidence="1">The sequence shown here is derived from an EMBL/GenBank/DDBJ whole genome shotgun (WGS) entry which is preliminary data.</text>
</comment>
<evidence type="ECO:0000313" key="1">
    <source>
        <dbReference type="EMBL" id="KKN35825.1"/>
    </source>
</evidence>
<accession>A0A0F9PW31</accession>
<gene>
    <name evidence="1" type="ORF">LCGC14_0779730</name>
</gene>
<organism evidence="1">
    <name type="scientific">marine sediment metagenome</name>
    <dbReference type="NCBI Taxonomy" id="412755"/>
    <lineage>
        <taxon>unclassified sequences</taxon>
        <taxon>metagenomes</taxon>
        <taxon>ecological metagenomes</taxon>
    </lineage>
</organism>
<reference evidence="1" key="1">
    <citation type="journal article" date="2015" name="Nature">
        <title>Complex archaea that bridge the gap between prokaryotes and eukaryotes.</title>
        <authorList>
            <person name="Spang A."/>
            <person name="Saw J.H."/>
            <person name="Jorgensen S.L."/>
            <person name="Zaremba-Niedzwiedzka K."/>
            <person name="Martijn J."/>
            <person name="Lind A.E."/>
            <person name="van Eijk R."/>
            <person name="Schleper C."/>
            <person name="Guy L."/>
            <person name="Ettema T.J."/>
        </authorList>
    </citation>
    <scope>NUCLEOTIDE SEQUENCE</scope>
</reference>
<name>A0A0F9PW31_9ZZZZ</name>
<dbReference type="EMBL" id="LAZR01002008">
    <property type="protein sequence ID" value="KKN35825.1"/>
    <property type="molecule type" value="Genomic_DNA"/>
</dbReference>
<protein>
    <submittedName>
        <fullName evidence="1">Uncharacterized protein</fullName>
    </submittedName>
</protein>